<keyword evidence="1" id="KW-0732">Signal</keyword>
<organism evidence="2">
    <name type="scientific">Paramoeba aestuarina</name>
    <dbReference type="NCBI Taxonomy" id="180227"/>
    <lineage>
        <taxon>Eukaryota</taxon>
        <taxon>Amoebozoa</taxon>
        <taxon>Discosea</taxon>
        <taxon>Flabellinia</taxon>
        <taxon>Dactylopodida</taxon>
        <taxon>Paramoebidae</taxon>
        <taxon>Paramoeba</taxon>
    </lineage>
</organism>
<dbReference type="EMBL" id="HBKR01033428">
    <property type="protein sequence ID" value="CAE2330466.1"/>
    <property type="molecule type" value="Transcribed_RNA"/>
</dbReference>
<feature type="chain" id="PRO_5031295452" evidence="1">
    <location>
        <begin position="20"/>
        <end position="169"/>
    </location>
</feature>
<sequence length="169" mass="19225">MKVFSAILLVVALFGAANALTCENERCCEIAQQGLMYYGNYVWNSYYGNTSAPGTLGITNSNCAYNQDVFSRAIVCPTQDDDYFYPDELVRVCPRNYALYNLMCESQSDLTGSFPVVIDGEDKDQYESLQDCLDDVNSYNYNYDKRQCLDFWYTAFDRCMRSLGIRGGN</sequence>
<proteinExistence type="predicted"/>
<feature type="signal peptide" evidence="1">
    <location>
        <begin position="1"/>
        <end position="19"/>
    </location>
</feature>
<gene>
    <name evidence="2" type="ORF">NAES01612_LOCUS21923</name>
</gene>
<name>A0A7S4PCD7_9EUKA</name>
<evidence type="ECO:0000256" key="1">
    <source>
        <dbReference type="SAM" id="SignalP"/>
    </source>
</evidence>
<accession>A0A7S4PCD7</accession>
<reference evidence="2" key="1">
    <citation type="submission" date="2021-01" db="EMBL/GenBank/DDBJ databases">
        <authorList>
            <person name="Corre E."/>
            <person name="Pelletier E."/>
            <person name="Niang G."/>
            <person name="Scheremetjew M."/>
            <person name="Finn R."/>
            <person name="Kale V."/>
            <person name="Holt S."/>
            <person name="Cochrane G."/>
            <person name="Meng A."/>
            <person name="Brown T."/>
            <person name="Cohen L."/>
        </authorList>
    </citation>
    <scope>NUCLEOTIDE SEQUENCE</scope>
    <source>
        <strain evidence="2">SoJaBio B1-5/56/2</strain>
    </source>
</reference>
<protein>
    <submittedName>
        <fullName evidence="2">Uncharacterized protein</fullName>
    </submittedName>
</protein>
<dbReference type="AlphaFoldDB" id="A0A7S4PCD7"/>
<evidence type="ECO:0000313" key="2">
    <source>
        <dbReference type="EMBL" id="CAE2330466.1"/>
    </source>
</evidence>